<dbReference type="Proteomes" id="UP000886885">
    <property type="component" value="Chromosome 1D"/>
</dbReference>
<dbReference type="EMBL" id="JAAWWB010000002">
    <property type="protein sequence ID" value="KAG6787899.1"/>
    <property type="molecule type" value="Genomic_DNA"/>
</dbReference>
<name>A0A8X8DCU9_POPTO</name>
<evidence type="ECO:0000313" key="1">
    <source>
        <dbReference type="EMBL" id="KAG6787899.1"/>
    </source>
</evidence>
<reference evidence="1" key="1">
    <citation type="journal article" date="2020" name="bioRxiv">
        <title>Hybrid origin of Populus tomentosa Carr. identified through genome sequencing and phylogenomic analysis.</title>
        <authorList>
            <person name="An X."/>
            <person name="Gao K."/>
            <person name="Chen Z."/>
            <person name="Li J."/>
            <person name="Yang X."/>
            <person name="Yang X."/>
            <person name="Zhou J."/>
            <person name="Guo T."/>
            <person name="Zhao T."/>
            <person name="Huang S."/>
            <person name="Miao D."/>
            <person name="Khan W.U."/>
            <person name="Rao P."/>
            <person name="Ye M."/>
            <person name="Lei B."/>
            <person name="Liao W."/>
            <person name="Wang J."/>
            <person name="Ji L."/>
            <person name="Li Y."/>
            <person name="Guo B."/>
            <person name="Mustafa N.S."/>
            <person name="Li S."/>
            <person name="Yun Q."/>
            <person name="Keller S.R."/>
            <person name="Mao J."/>
            <person name="Zhang R."/>
            <person name="Strauss S.H."/>
        </authorList>
    </citation>
    <scope>NUCLEOTIDE SEQUENCE</scope>
    <source>
        <strain evidence="1">GM15</strain>
        <tissue evidence="1">Leaf</tissue>
    </source>
</reference>
<evidence type="ECO:0000313" key="2">
    <source>
        <dbReference type="Proteomes" id="UP000886885"/>
    </source>
</evidence>
<dbReference type="AlphaFoldDB" id="A0A8X8DCU9"/>
<proteinExistence type="predicted"/>
<gene>
    <name evidence="1" type="ORF">POTOM_003945</name>
</gene>
<keyword evidence="2" id="KW-1185">Reference proteome</keyword>
<accession>A0A8X8DCU9</accession>
<protein>
    <submittedName>
        <fullName evidence="1">Uncharacterized protein</fullName>
    </submittedName>
</protein>
<sequence>MVVVLPLADGCGRRRWSQFMEAKRGAGFPVKTALLRLVAKESAVDGGGWPRVGWFGVDEGDLGVKVLDERKMGAVLVRWRPVCERVWRRGK</sequence>
<comment type="caution">
    <text evidence="1">The sequence shown here is derived from an EMBL/GenBank/DDBJ whole genome shotgun (WGS) entry which is preliminary data.</text>
</comment>
<organism evidence="1 2">
    <name type="scientific">Populus tomentosa</name>
    <name type="common">Chinese white poplar</name>
    <dbReference type="NCBI Taxonomy" id="118781"/>
    <lineage>
        <taxon>Eukaryota</taxon>
        <taxon>Viridiplantae</taxon>
        <taxon>Streptophyta</taxon>
        <taxon>Embryophyta</taxon>
        <taxon>Tracheophyta</taxon>
        <taxon>Spermatophyta</taxon>
        <taxon>Magnoliopsida</taxon>
        <taxon>eudicotyledons</taxon>
        <taxon>Gunneridae</taxon>
        <taxon>Pentapetalae</taxon>
        <taxon>rosids</taxon>
        <taxon>fabids</taxon>
        <taxon>Malpighiales</taxon>
        <taxon>Salicaceae</taxon>
        <taxon>Saliceae</taxon>
        <taxon>Populus</taxon>
    </lineage>
</organism>